<feature type="binding site" evidence="2">
    <location>
        <position position="103"/>
    </location>
    <ligand>
        <name>Fe cation</name>
        <dbReference type="ChEBI" id="CHEBI:24875"/>
    </ligand>
</feature>
<keyword evidence="2" id="KW-0479">Metal-binding</keyword>
<feature type="domain" description="Pirin C-terminal" evidence="6">
    <location>
        <begin position="190"/>
        <end position="311"/>
    </location>
</feature>
<feature type="domain" description="Pirin N-terminal" evidence="5">
    <location>
        <begin position="23"/>
        <end position="125"/>
    </location>
</feature>
<comment type="cofactor">
    <cofactor evidence="2">
        <name>Fe cation</name>
        <dbReference type="ChEBI" id="CHEBI:24875"/>
    </cofactor>
    <text evidence="2">Binds 1 Fe cation per subunit.</text>
</comment>
<dbReference type="PANTHER" id="PTHR13903">
    <property type="entry name" value="PIRIN-RELATED"/>
    <property type="match status" value="1"/>
</dbReference>
<dbReference type="InterPro" id="IPR008778">
    <property type="entry name" value="Pirin_C_dom"/>
</dbReference>
<dbReference type="Pfam" id="PF02678">
    <property type="entry name" value="Pirin"/>
    <property type="match status" value="1"/>
</dbReference>
<evidence type="ECO:0000256" key="4">
    <source>
        <dbReference type="SAM" id="MobiDB-lite"/>
    </source>
</evidence>
<dbReference type="InterPro" id="IPR003829">
    <property type="entry name" value="Pirin_N_dom"/>
</dbReference>
<comment type="similarity">
    <text evidence="1 3">Belongs to the pirin family.</text>
</comment>
<dbReference type="Proteomes" id="UP001216638">
    <property type="component" value="Chromosome 1"/>
</dbReference>
<evidence type="ECO:0000256" key="2">
    <source>
        <dbReference type="PIRSR" id="PIRSR006232-1"/>
    </source>
</evidence>
<dbReference type="GO" id="GO:0046872">
    <property type="term" value="F:metal ion binding"/>
    <property type="evidence" value="ECO:0007669"/>
    <property type="project" value="UniProtKB-KW"/>
</dbReference>
<dbReference type="Pfam" id="PF05726">
    <property type="entry name" value="Pirin_C"/>
    <property type="match status" value="1"/>
</dbReference>
<proteinExistence type="inferred from homology"/>
<dbReference type="EMBL" id="CP119951">
    <property type="protein sequence ID" value="WFC94202.1"/>
    <property type="molecule type" value="Genomic_DNA"/>
</dbReference>
<evidence type="ECO:0000313" key="8">
    <source>
        <dbReference type="Proteomes" id="UP001216638"/>
    </source>
</evidence>
<dbReference type="InterPro" id="IPR012093">
    <property type="entry name" value="Pirin"/>
</dbReference>
<dbReference type="Gene3D" id="2.60.120.10">
    <property type="entry name" value="Jelly Rolls"/>
    <property type="match status" value="2"/>
</dbReference>
<protein>
    <recommendedName>
        <fullName evidence="9">Pirin</fullName>
    </recommendedName>
</protein>
<organism evidence="7 8">
    <name type="scientific">Malassezia brasiliensis</name>
    <dbReference type="NCBI Taxonomy" id="1821822"/>
    <lineage>
        <taxon>Eukaryota</taxon>
        <taxon>Fungi</taxon>
        <taxon>Dikarya</taxon>
        <taxon>Basidiomycota</taxon>
        <taxon>Ustilaginomycotina</taxon>
        <taxon>Malasseziomycetes</taxon>
        <taxon>Malasseziales</taxon>
        <taxon>Malasseziaceae</taxon>
        <taxon>Malassezia</taxon>
    </lineage>
</organism>
<feature type="binding site" evidence="2">
    <location>
        <position position="59"/>
    </location>
    <ligand>
        <name>Fe cation</name>
        <dbReference type="ChEBI" id="CHEBI:24875"/>
    </ligand>
</feature>
<accession>A0AAF0IMQ4</accession>
<dbReference type="PANTHER" id="PTHR13903:SF8">
    <property type="entry name" value="PIRIN"/>
    <property type="match status" value="1"/>
</dbReference>
<feature type="region of interest" description="Disordered" evidence="4">
    <location>
        <begin position="136"/>
        <end position="163"/>
    </location>
</feature>
<evidence type="ECO:0000256" key="1">
    <source>
        <dbReference type="ARBA" id="ARBA00008416"/>
    </source>
</evidence>
<evidence type="ECO:0000259" key="5">
    <source>
        <dbReference type="Pfam" id="PF02678"/>
    </source>
</evidence>
<feature type="binding site" evidence="2">
    <location>
        <position position="57"/>
    </location>
    <ligand>
        <name>Fe cation</name>
        <dbReference type="ChEBI" id="CHEBI:24875"/>
    </ligand>
</feature>
<feature type="binding site" evidence="2">
    <location>
        <position position="101"/>
    </location>
    <ligand>
        <name>Fe cation</name>
        <dbReference type="ChEBI" id="CHEBI:24875"/>
    </ligand>
</feature>
<dbReference type="CDD" id="cd02247">
    <property type="entry name" value="cupin_pirin_C"/>
    <property type="match status" value="1"/>
</dbReference>
<reference evidence="7" key="1">
    <citation type="submission" date="2023-03" db="EMBL/GenBank/DDBJ databases">
        <title>Mating type loci evolution in Malassezia.</title>
        <authorList>
            <person name="Coelho M.A."/>
        </authorList>
    </citation>
    <scope>NUCLEOTIDE SEQUENCE</scope>
    <source>
        <strain evidence="7">CBS 14135</strain>
    </source>
</reference>
<evidence type="ECO:0000259" key="6">
    <source>
        <dbReference type="Pfam" id="PF05726"/>
    </source>
</evidence>
<dbReference type="PIRSF" id="PIRSF006232">
    <property type="entry name" value="Pirin"/>
    <property type="match status" value="1"/>
</dbReference>
<evidence type="ECO:0000256" key="3">
    <source>
        <dbReference type="RuleBase" id="RU003457"/>
    </source>
</evidence>
<dbReference type="InterPro" id="IPR011051">
    <property type="entry name" value="RmlC_Cupin_sf"/>
</dbReference>
<evidence type="ECO:0000313" key="7">
    <source>
        <dbReference type="EMBL" id="WFC94202.1"/>
    </source>
</evidence>
<dbReference type="SUPFAM" id="SSF51182">
    <property type="entry name" value="RmlC-like cupins"/>
    <property type="match status" value="1"/>
</dbReference>
<keyword evidence="2" id="KW-0408">Iron</keyword>
<sequence>MRQISRKVVQHIYAVEQAEGVGARVRRALGNAQLRNFSPFLMLDHFKVGEGAGFADHPHRGQTTVTYMFDGYMEHEDFAGHRGTIGPGDIQWMMVGRGIMHAEMPIHRDKEGKPLPTPIGMQLWIDLPAASKKMDPSYQEFSGKDLPVQTPRASEPKETEGEGWEVKVISGKSHGVESPVRLPENGGCYYMDIKLQPGGWIFQDIPHTWNAFVYVAEGKAKIGDSNEVHDQYHTLILSNPGLKTDSAEEAKQVLSNNDGVRISNPTDKPLRAILIAGEPLDHPVVQYGPFVMCSKKEIFEAIDDFQMARNGFERASNWQSEIGKRLRH</sequence>
<evidence type="ECO:0008006" key="9">
    <source>
        <dbReference type="Google" id="ProtNLM"/>
    </source>
</evidence>
<gene>
    <name evidence="7" type="ORF">MBRA1_000835</name>
</gene>
<dbReference type="CDD" id="cd02909">
    <property type="entry name" value="cupin_pirin_N"/>
    <property type="match status" value="1"/>
</dbReference>
<dbReference type="AlphaFoldDB" id="A0AAF0IMQ4"/>
<name>A0AAF0IMQ4_9BASI</name>
<keyword evidence="8" id="KW-1185">Reference proteome</keyword>
<dbReference type="InterPro" id="IPR014710">
    <property type="entry name" value="RmlC-like_jellyroll"/>
</dbReference>